<reference evidence="5 6" key="1">
    <citation type="submission" date="2023-06" db="EMBL/GenBank/DDBJ databases">
        <title>Aquibacillus rhizosphaerae LR5S19.</title>
        <authorList>
            <person name="Sun J.-Q."/>
        </authorList>
    </citation>
    <scope>NUCLEOTIDE SEQUENCE [LARGE SCALE GENOMIC DNA]</scope>
    <source>
        <strain evidence="5 6">LR5S19</strain>
    </source>
</reference>
<dbReference type="InterPro" id="IPR050313">
    <property type="entry name" value="Carb_Metab_HTH_regulators"/>
</dbReference>
<dbReference type="PANTHER" id="PTHR30363">
    <property type="entry name" value="HTH-TYPE TRANSCRIPTIONAL REGULATOR SRLR-RELATED"/>
    <property type="match status" value="1"/>
</dbReference>
<evidence type="ECO:0000256" key="2">
    <source>
        <dbReference type="ARBA" id="ARBA00023125"/>
    </source>
</evidence>
<comment type="caution">
    <text evidence="5">The sequence shown here is derived from an EMBL/GenBank/DDBJ whole genome shotgun (WGS) entry which is preliminary data.</text>
</comment>
<dbReference type="InterPro" id="IPR014036">
    <property type="entry name" value="DeoR-like_C"/>
</dbReference>
<evidence type="ECO:0000256" key="1">
    <source>
        <dbReference type="ARBA" id="ARBA00023015"/>
    </source>
</evidence>
<dbReference type="Gene3D" id="1.10.10.10">
    <property type="entry name" value="Winged helix-like DNA-binding domain superfamily/Winged helix DNA-binding domain"/>
    <property type="match status" value="1"/>
</dbReference>
<keyword evidence="6" id="KW-1185">Reference proteome</keyword>
<dbReference type="PROSITE" id="PS00894">
    <property type="entry name" value="HTH_DEOR_1"/>
    <property type="match status" value="1"/>
</dbReference>
<dbReference type="RefSeq" id="WP_285931159.1">
    <property type="nucleotide sequence ID" value="NZ_JASTZU010000023.1"/>
</dbReference>
<dbReference type="InterPro" id="IPR018356">
    <property type="entry name" value="Tscrpt_reg_HTH_DeoR_CS"/>
</dbReference>
<evidence type="ECO:0000259" key="4">
    <source>
        <dbReference type="PROSITE" id="PS51000"/>
    </source>
</evidence>
<dbReference type="InterPro" id="IPR037171">
    <property type="entry name" value="NagB/RpiA_transferase-like"/>
</dbReference>
<dbReference type="Pfam" id="PF00455">
    <property type="entry name" value="DeoRC"/>
    <property type="match status" value="1"/>
</dbReference>
<evidence type="ECO:0000256" key="3">
    <source>
        <dbReference type="ARBA" id="ARBA00023163"/>
    </source>
</evidence>
<dbReference type="GO" id="GO:0003677">
    <property type="term" value="F:DNA binding"/>
    <property type="evidence" value="ECO:0007669"/>
    <property type="project" value="UniProtKB-KW"/>
</dbReference>
<dbReference type="EMBL" id="JASTZU010000023">
    <property type="protein sequence ID" value="MDL4840158.1"/>
    <property type="molecule type" value="Genomic_DNA"/>
</dbReference>
<dbReference type="SUPFAM" id="SSF46785">
    <property type="entry name" value="Winged helix' DNA-binding domain"/>
    <property type="match status" value="1"/>
</dbReference>
<sequence length="254" mass="28425">MLVAERHQKIVEIVNERKSIRVTELGKIFSVTDETIRRDLEKLESENKLARSHGGAVYIEMTKETPEVPYSEREITHVFEKKEIAREAIMHITEGDKIILDASTSAWYMAKILPDIPLTVVTNSIKVAMELSNKSNITVISAGGTLLTRSLSFVGPLAESSIDGYHVNKAFISCKGLHLENGLSESNEQQARVKKKMMDIADLVYILVDHNKFGVQAFAHVSDLDSIGHIITDNDANEDIINQIKEKSLNIIRV</sequence>
<dbReference type="PROSITE" id="PS51000">
    <property type="entry name" value="HTH_DEOR_2"/>
    <property type="match status" value="1"/>
</dbReference>
<keyword evidence="1" id="KW-0805">Transcription regulation</keyword>
<dbReference type="Gene3D" id="3.40.50.1360">
    <property type="match status" value="1"/>
</dbReference>
<keyword evidence="2 5" id="KW-0238">DNA-binding</keyword>
<dbReference type="PANTHER" id="PTHR30363:SF44">
    <property type="entry name" value="AGA OPERON TRANSCRIPTIONAL REPRESSOR-RELATED"/>
    <property type="match status" value="1"/>
</dbReference>
<accession>A0ABT7L2S2</accession>
<dbReference type="InterPro" id="IPR001034">
    <property type="entry name" value="DeoR_HTH"/>
</dbReference>
<protein>
    <submittedName>
        <fullName evidence="5">DeoR/GlpR family DNA-binding transcription regulator</fullName>
    </submittedName>
</protein>
<feature type="domain" description="HTH deoR-type" evidence="4">
    <location>
        <begin position="3"/>
        <end position="58"/>
    </location>
</feature>
<organism evidence="5 6">
    <name type="scientific">Aquibacillus rhizosphaerae</name>
    <dbReference type="NCBI Taxonomy" id="3051431"/>
    <lineage>
        <taxon>Bacteria</taxon>
        <taxon>Bacillati</taxon>
        <taxon>Bacillota</taxon>
        <taxon>Bacilli</taxon>
        <taxon>Bacillales</taxon>
        <taxon>Bacillaceae</taxon>
        <taxon>Aquibacillus</taxon>
    </lineage>
</organism>
<dbReference type="Pfam" id="PF08220">
    <property type="entry name" value="HTH_DeoR"/>
    <property type="match status" value="1"/>
</dbReference>
<gene>
    <name evidence="5" type="ORF">QQS35_06760</name>
</gene>
<evidence type="ECO:0000313" key="5">
    <source>
        <dbReference type="EMBL" id="MDL4840158.1"/>
    </source>
</evidence>
<proteinExistence type="predicted"/>
<dbReference type="Proteomes" id="UP001235343">
    <property type="component" value="Unassembled WGS sequence"/>
</dbReference>
<dbReference type="SMART" id="SM00420">
    <property type="entry name" value="HTH_DEOR"/>
    <property type="match status" value="1"/>
</dbReference>
<keyword evidence="3" id="KW-0804">Transcription</keyword>
<dbReference type="InterPro" id="IPR036388">
    <property type="entry name" value="WH-like_DNA-bd_sf"/>
</dbReference>
<dbReference type="PRINTS" id="PR00037">
    <property type="entry name" value="HTHLACR"/>
</dbReference>
<dbReference type="InterPro" id="IPR036390">
    <property type="entry name" value="WH_DNA-bd_sf"/>
</dbReference>
<dbReference type="SMART" id="SM01134">
    <property type="entry name" value="DeoRC"/>
    <property type="match status" value="1"/>
</dbReference>
<evidence type="ECO:0000313" key="6">
    <source>
        <dbReference type="Proteomes" id="UP001235343"/>
    </source>
</evidence>
<name>A0ABT7L2S2_9BACI</name>
<dbReference type="SUPFAM" id="SSF100950">
    <property type="entry name" value="NagB/RpiA/CoA transferase-like"/>
    <property type="match status" value="1"/>
</dbReference>